<dbReference type="Proteomes" id="UP001501585">
    <property type="component" value="Unassembled WGS sequence"/>
</dbReference>
<feature type="region of interest" description="Disordered" evidence="1">
    <location>
        <begin position="1"/>
        <end position="55"/>
    </location>
</feature>
<evidence type="ECO:0000313" key="3">
    <source>
        <dbReference type="Proteomes" id="UP001501585"/>
    </source>
</evidence>
<sequence length="89" mass="9297">MLIGVEKRDAALRRRDANGRSHGPFGPLRKERSGDTSAPAGTGAPNTPFPHGRGYAFPVLTSPGDASSTAFFSAFGRNASSGATFFPLM</sequence>
<evidence type="ECO:0000256" key="1">
    <source>
        <dbReference type="SAM" id="MobiDB-lite"/>
    </source>
</evidence>
<accession>A0ABN2T376</accession>
<evidence type="ECO:0000313" key="2">
    <source>
        <dbReference type="EMBL" id="GAA1997524.1"/>
    </source>
</evidence>
<dbReference type="EMBL" id="BAAAPC010000009">
    <property type="protein sequence ID" value="GAA1997524.1"/>
    <property type="molecule type" value="Genomic_DNA"/>
</dbReference>
<gene>
    <name evidence="2" type="ORF">GCM10009799_25700</name>
</gene>
<reference evidence="2 3" key="1">
    <citation type="journal article" date="2019" name="Int. J. Syst. Evol. Microbiol.">
        <title>The Global Catalogue of Microorganisms (GCM) 10K type strain sequencing project: providing services to taxonomists for standard genome sequencing and annotation.</title>
        <authorList>
            <consortium name="The Broad Institute Genomics Platform"/>
            <consortium name="The Broad Institute Genome Sequencing Center for Infectious Disease"/>
            <person name="Wu L."/>
            <person name="Ma J."/>
        </authorList>
    </citation>
    <scope>NUCLEOTIDE SEQUENCE [LARGE SCALE GENOMIC DNA]</scope>
    <source>
        <strain evidence="2 3">JCM 15313</strain>
    </source>
</reference>
<keyword evidence="3" id="KW-1185">Reference proteome</keyword>
<organism evidence="2 3">
    <name type="scientific">Nocardiopsis rhodophaea</name>
    <dbReference type="NCBI Taxonomy" id="280238"/>
    <lineage>
        <taxon>Bacteria</taxon>
        <taxon>Bacillati</taxon>
        <taxon>Actinomycetota</taxon>
        <taxon>Actinomycetes</taxon>
        <taxon>Streptosporangiales</taxon>
        <taxon>Nocardiopsidaceae</taxon>
        <taxon>Nocardiopsis</taxon>
    </lineage>
</organism>
<feature type="compositionally biased region" description="Basic and acidic residues" evidence="1">
    <location>
        <begin position="1"/>
        <end position="19"/>
    </location>
</feature>
<proteinExistence type="predicted"/>
<name>A0ABN2T376_9ACTN</name>
<comment type="caution">
    <text evidence="2">The sequence shown here is derived from an EMBL/GenBank/DDBJ whole genome shotgun (WGS) entry which is preliminary data.</text>
</comment>
<protein>
    <submittedName>
        <fullName evidence="2">Uncharacterized protein</fullName>
    </submittedName>
</protein>